<dbReference type="Gene3D" id="1.20.1250.20">
    <property type="entry name" value="MFS general substrate transporter like domains"/>
    <property type="match status" value="1"/>
</dbReference>
<comment type="function">
    <text evidence="23">Lysosomal dipeptide uniporter that selectively exports lysine, arginine or histidine-containing dipeptides with a net positive charge from the lysosome lumen into the cytosol. Could play a role in a specific type of protein O-glycosylation indirectly regulating macrophages migration and tissue invasion. Also essential for liver homeostasis.</text>
</comment>
<feature type="transmembrane region" description="Helical" evidence="25">
    <location>
        <begin position="91"/>
        <end position="111"/>
    </location>
</feature>
<evidence type="ECO:0000256" key="19">
    <source>
        <dbReference type="ARBA" id="ARBA00044919"/>
    </source>
</evidence>
<comment type="catalytic activity">
    <reaction evidence="8">
        <text>L-lysyl-L-alanine(out) = L-lysyl-L-alanine(in)</text>
        <dbReference type="Rhea" id="RHEA:79399"/>
        <dbReference type="ChEBI" id="CHEBI:229954"/>
    </reaction>
</comment>
<evidence type="ECO:0000256" key="4">
    <source>
        <dbReference type="ARBA" id="ARBA00022692"/>
    </source>
</evidence>
<proteinExistence type="inferred from homology"/>
<evidence type="ECO:0000256" key="14">
    <source>
        <dbReference type="ARBA" id="ARBA00044898"/>
    </source>
</evidence>
<evidence type="ECO:0000256" key="10">
    <source>
        <dbReference type="ARBA" id="ARBA00044881"/>
    </source>
</evidence>
<keyword evidence="5 25" id="KW-1133">Transmembrane helix</keyword>
<dbReference type="PROSITE" id="PS50850">
    <property type="entry name" value="MFS"/>
    <property type="match status" value="1"/>
</dbReference>
<evidence type="ECO:0000256" key="20">
    <source>
        <dbReference type="ARBA" id="ARBA00044924"/>
    </source>
</evidence>
<evidence type="ECO:0000256" key="16">
    <source>
        <dbReference type="ARBA" id="ARBA00044900"/>
    </source>
</evidence>
<dbReference type="GeneID" id="14908116"/>
<evidence type="ECO:0000256" key="17">
    <source>
        <dbReference type="ARBA" id="ARBA00044903"/>
    </source>
</evidence>
<evidence type="ECO:0000313" key="27">
    <source>
        <dbReference type="EMBL" id="EGR31964.1"/>
    </source>
</evidence>
<evidence type="ECO:0000256" key="2">
    <source>
        <dbReference type="ARBA" id="ARBA00008335"/>
    </source>
</evidence>
<evidence type="ECO:0000313" key="28">
    <source>
        <dbReference type="Proteomes" id="UP000008983"/>
    </source>
</evidence>
<dbReference type="InterPro" id="IPR036259">
    <property type="entry name" value="MFS_trans_sf"/>
</dbReference>
<protein>
    <recommendedName>
        <fullName evidence="21">Lysosomal dipeptide transporter MFSD1</fullName>
    </recommendedName>
    <alternativeName>
        <fullName evidence="22">Major facilitator superfamily domain-containing protein 1</fullName>
    </alternativeName>
</protein>
<keyword evidence="28" id="KW-1185">Reference proteome</keyword>
<comment type="catalytic activity">
    <reaction evidence="12">
        <text>L-lysyl-L-alpha-amino acid(out) = L-lysyl-L-alpha-amino acid(in)</text>
        <dbReference type="Rhea" id="RHEA:79387"/>
        <dbReference type="ChEBI" id="CHEBI:229965"/>
    </reaction>
</comment>
<evidence type="ECO:0000256" key="25">
    <source>
        <dbReference type="SAM" id="Phobius"/>
    </source>
</evidence>
<dbReference type="GO" id="GO:0022857">
    <property type="term" value="F:transmembrane transporter activity"/>
    <property type="evidence" value="ECO:0007669"/>
    <property type="project" value="InterPro"/>
</dbReference>
<keyword evidence="3" id="KW-0813">Transport</keyword>
<feature type="transmembrane region" description="Helical" evidence="25">
    <location>
        <begin position="15"/>
        <end position="31"/>
    </location>
</feature>
<comment type="catalytic activity">
    <reaction evidence="16">
        <text>L-lysyl-L-lysine(out) = L-lysyl-L-lysine(in)</text>
        <dbReference type="Rhea" id="RHEA:79403"/>
        <dbReference type="ChEBI" id="CHEBI:229956"/>
    </reaction>
</comment>
<feature type="transmembrane region" description="Helical" evidence="25">
    <location>
        <begin position="123"/>
        <end position="143"/>
    </location>
</feature>
<evidence type="ECO:0000256" key="8">
    <source>
        <dbReference type="ARBA" id="ARBA00044876"/>
    </source>
</evidence>
<evidence type="ECO:0000256" key="22">
    <source>
        <dbReference type="ARBA" id="ARBA00045018"/>
    </source>
</evidence>
<evidence type="ECO:0000259" key="26">
    <source>
        <dbReference type="PROSITE" id="PS50850"/>
    </source>
</evidence>
<feature type="transmembrane region" description="Helical" evidence="25">
    <location>
        <begin position="409"/>
        <end position="432"/>
    </location>
</feature>
<evidence type="ECO:0000256" key="15">
    <source>
        <dbReference type="ARBA" id="ARBA00044899"/>
    </source>
</evidence>
<evidence type="ECO:0000256" key="18">
    <source>
        <dbReference type="ARBA" id="ARBA00044912"/>
    </source>
</evidence>
<feature type="transmembrane region" description="Helical" evidence="25">
    <location>
        <begin position="155"/>
        <end position="176"/>
    </location>
</feature>
<name>G0QS51_ICHMU</name>
<feature type="transmembrane region" description="Helical" evidence="25">
    <location>
        <begin position="328"/>
        <end position="347"/>
    </location>
</feature>
<feature type="transmembrane region" description="Helical" evidence="25">
    <location>
        <begin position="280"/>
        <end position="308"/>
    </location>
</feature>
<evidence type="ECO:0000256" key="6">
    <source>
        <dbReference type="ARBA" id="ARBA00023136"/>
    </source>
</evidence>
<dbReference type="Proteomes" id="UP000008983">
    <property type="component" value="Unassembled WGS sequence"/>
</dbReference>
<evidence type="ECO:0000256" key="21">
    <source>
        <dbReference type="ARBA" id="ARBA00044985"/>
    </source>
</evidence>
<organism evidence="27 28">
    <name type="scientific">Ichthyophthirius multifiliis</name>
    <name type="common">White spot disease agent</name>
    <name type="synonym">Ich</name>
    <dbReference type="NCBI Taxonomy" id="5932"/>
    <lineage>
        <taxon>Eukaryota</taxon>
        <taxon>Sar</taxon>
        <taxon>Alveolata</taxon>
        <taxon>Ciliophora</taxon>
        <taxon>Intramacronucleata</taxon>
        <taxon>Oligohymenophorea</taxon>
        <taxon>Hymenostomatida</taxon>
        <taxon>Ophryoglenina</taxon>
        <taxon>Ichthyophthirius</taxon>
    </lineage>
</organism>
<evidence type="ECO:0000256" key="7">
    <source>
        <dbReference type="ARBA" id="ARBA00023228"/>
    </source>
</evidence>
<feature type="domain" description="Major facilitator superfamily (MFS) profile" evidence="26">
    <location>
        <begin position="51"/>
        <end position="467"/>
    </location>
</feature>
<dbReference type="InParanoid" id="G0QS51"/>
<comment type="catalytic activity">
    <reaction evidence="17">
        <text>L-arginyl-glycine(out) = L-arginyl-glycine(in)</text>
        <dbReference type="Rhea" id="RHEA:79391"/>
        <dbReference type="ChEBI" id="CHEBI:229955"/>
    </reaction>
</comment>
<comment type="catalytic activity">
    <reaction evidence="20">
        <text>L-lysyl-glycine(out) = L-lysyl-glycine(in)</text>
        <dbReference type="Rhea" id="RHEA:79407"/>
        <dbReference type="ChEBI" id="CHEBI:191202"/>
    </reaction>
</comment>
<dbReference type="AlphaFoldDB" id="G0QS51"/>
<comment type="similarity">
    <text evidence="2">Belongs to the major facilitator superfamily.</text>
</comment>
<dbReference type="OMA" id="IRMFPKI"/>
<dbReference type="RefSeq" id="XP_004035450.1">
    <property type="nucleotide sequence ID" value="XM_004035402.1"/>
</dbReference>
<dbReference type="STRING" id="857967.G0QS51"/>
<dbReference type="InterPro" id="IPR011701">
    <property type="entry name" value="MFS"/>
</dbReference>
<feature type="non-terminal residue" evidence="27">
    <location>
        <position position="475"/>
    </location>
</feature>
<comment type="subunit">
    <text evidence="24">Homodimer. Interacts with lysosomal protein GLMP (via lumenal domain); the interaction starts while both proteins are still in the endoplasmic reticulum and is required for stabilization of MFSD1 in lysosomes but has no direct effect on its targeting to lysosomes or transporter activity.</text>
</comment>
<dbReference type="Pfam" id="PF07690">
    <property type="entry name" value="MFS_1"/>
    <property type="match status" value="1"/>
</dbReference>
<evidence type="ECO:0000256" key="23">
    <source>
        <dbReference type="ARBA" id="ARBA00045709"/>
    </source>
</evidence>
<comment type="catalytic activity">
    <reaction evidence="18">
        <text>L-histidyl-L-alpha-amino acid(out) = L-histidyl-L-alpha-amino acid(in)</text>
        <dbReference type="Rhea" id="RHEA:79379"/>
        <dbReference type="ChEBI" id="CHEBI:229964"/>
    </reaction>
</comment>
<comment type="catalytic activity">
    <reaction evidence="14">
        <text>L-aspartyl-L-lysine(out) = L-aspartyl-L-lysine(in)</text>
        <dbReference type="Rhea" id="RHEA:79411"/>
        <dbReference type="ChEBI" id="CHEBI:229953"/>
    </reaction>
</comment>
<dbReference type="PANTHER" id="PTHR23512">
    <property type="entry name" value="MAJOR FACILITATOR SUPERFAMILY DOMAIN-CONTAINING PROTEIN 1"/>
    <property type="match status" value="1"/>
</dbReference>
<keyword evidence="6 25" id="KW-0472">Membrane</keyword>
<evidence type="ECO:0000256" key="12">
    <source>
        <dbReference type="ARBA" id="ARBA00044891"/>
    </source>
</evidence>
<gene>
    <name evidence="27" type="ORF">IMG5_099260</name>
</gene>
<dbReference type="GO" id="GO:0005765">
    <property type="term" value="C:lysosomal membrane"/>
    <property type="evidence" value="ECO:0007669"/>
    <property type="project" value="UniProtKB-SubCell"/>
</dbReference>
<evidence type="ECO:0000256" key="11">
    <source>
        <dbReference type="ARBA" id="ARBA00044884"/>
    </source>
</evidence>
<feature type="transmembrane region" description="Helical" evidence="25">
    <location>
        <begin position="216"/>
        <end position="236"/>
    </location>
</feature>
<dbReference type="OrthoDB" id="424834at2759"/>
<comment type="catalytic activity">
    <reaction evidence="10">
        <text>L-alpha-aminoacyl-L-arginine(out) = L-alpha-aminoacyl-L-arginine(in)</text>
        <dbReference type="Rhea" id="RHEA:79367"/>
        <dbReference type="ChEBI" id="CHEBI:229968"/>
    </reaction>
</comment>
<comment type="catalytic activity">
    <reaction evidence="13">
        <text>L-alpha-aminoacyl-L-lysine(out) = L-alpha-aminoacyl-L-lysine(in)</text>
        <dbReference type="Rhea" id="RHEA:79383"/>
        <dbReference type="ChEBI" id="CHEBI:229966"/>
    </reaction>
</comment>
<feature type="transmembrane region" description="Helical" evidence="25">
    <location>
        <begin position="438"/>
        <end position="459"/>
    </location>
</feature>
<feature type="transmembrane region" description="Helical" evidence="25">
    <location>
        <begin position="354"/>
        <end position="375"/>
    </location>
</feature>
<comment type="catalytic activity">
    <reaction evidence="15">
        <text>L-arginyl-L-alpha-amino acid(out) = L-arginyl-L-alpha-amino acid(in)</text>
        <dbReference type="Rhea" id="RHEA:79371"/>
        <dbReference type="ChEBI" id="CHEBI:84315"/>
    </reaction>
</comment>
<comment type="catalytic activity">
    <reaction evidence="11">
        <text>L-alpha-aminoacyl-L-histidine(out) = L-alpha-aminoacyl-L-histidine(in)</text>
        <dbReference type="Rhea" id="RHEA:79375"/>
        <dbReference type="ChEBI" id="CHEBI:229967"/>
    </reaction>
</comment>
<evidence type="ECO:0000256" key="13">
    <source>
        <dbReference type="ARBA" id="ARBA00044893"/>
    </source>
</evidence>
<sequence>MDNIKIVHNPIKTQIRYLVLIFSSLTIVNKNKYLQFKKKKKCQNNSIQYQLFFNLNKQKFADYYIMDIPALIKSQIEEVFSPIYGKEETQIYYSFLYSVYSIPNIILPLFGGILCDQLGYRKMTLVFLFFITLGQIFITYGVIKKSIFIMIFGRFIFGIGGESLNISINSLIVNWFQGSELSFAQALNLSFIRSASVLNTFMTPRIAEYKSMDQCFIFGIFICFLSFFSSILLVYIDYNLNRNNFEEQKEKKKYNQDLSIWENIFLFSKKFQRTCKKFNLLFWALSILTVFLYVEVITFNTFSSSILIELWLPQDNTLEKNQELAGEMMSIPYLMASFLFPLFGFICDKYGQRINLLIVASLLCLTSFIIFPILYPVISLSILGLSYAMFGAVIWPTISYIIPQKRLGIGYGVMNSIQNFGTGIMPLVIAFIEINGNSMSVIFTFISISIISVYLSIVVQRIDSRQKISLNENDQ</sequence>
<dbReference type="InterPro" id="IPR020846">
    <property type="entry name" value="MFS_dom"/>
</dbReference>
<dbReference type="eggNOG" id="KOG4686">
    <property type="taxonomic scope" value="Eukaryota"/>
</dbReference>
<comment type="subcellular location">
    <subcellularLocation>
        <location evidence="1">Lysosome membrane</location>
        <topology evidence="1">Multi-pass membrane protein</topology>
    </subcellularLocation>
</comment>
<dbReference type="EMBL" id="GL983805">
    <property type="protein sequence ID" value="EGR31964.1"/>
    <property type="molecule type" value="Genomic_DNA"/>
</dbReference>
<dbReference type="InterPro" id="IPR052187">
    <property type="entry name" value="MFSD1"/>
</dbReference>
<evidence type="ECO:0000256" key="1">
    <source>
        <dbReference type="ARBA" id="ARBA00004155"/>
    </source>
</evidence>
<dbReference type="PANTHER" id="PTHR23512:SF3">
    <property type="entry name" value="MAJOR FACILITATOR SUPERFAMILY DOMAIN-CONTAINING PROTEIN 1"/>
    <property type="match status" value="1"/>
</dbReference>
<dbReference type="SUPFAM" id="SSF103473">
    <property type="entry name" value="MFS general substrate transporter"/>
    <property type="match status" value="1"/>
</dbReference>
<evidence type="ECO:0000256" key="3">
    <source>
        <dbReference type="ARBA" id="ARBA00022448"/>
    </source>
</evidence>
<comment type="catalytic activity">
    <reaction evidence="9">
        <text>L-histidyl-glycine(out) = L-histidyl-glycine(in)</text>
        <dbReference type="Rhea" id="RHEA:79395"/>
        <dbReference type="ChEBI" id="CHEBI:229957"/>
    </reaction>
</comment>
<comment type="catalytic activity">
    <reaction evidence="19">
        <text>L-alanyl-L-lysine(out) = L-alanyl-L-lysine(in)</text>
        <dbReference type="Rhea" id="RHEA:79415"/>
        <dbReference type="ChEBI" id="CHEBI:192470"/>
    </reaction>
</comment>
<keyword evidence="4 25" id="KW-0812">Transmembrane</keyword>
<reference evidence="27 28" key="1">
    <citation type="submission" date="2011-07" db="EMBL/GenBank/DDBJ databases">
        <authorList>
            <person name="Coyne R."/>
            <person name="Brami D."/>
            <person name="Johnson J."/>
            <person name="Hostetler J."/>
            <person name="Hannick L."/>
            <person name="Clark T."/>
            <person name="Cassidy-Hanley D."/>
            <person name="Inman J."/>
        </authorList>
    </citation>
    <scope>NUCLEOTIDE SEQUENCE [LARGE SCALE GENOMIC DNA]</scope>
    <source>
        <strain evidence="27 28">G5</strain>
    </source>
</reference>
<evidence type="ECO:0000256" key="5">
    <source>
        <dbReference type="ARBA" id="ARBA00022989"/>
    </source>
</evidence>
<keyword evidence="7" id="KW-0458">Lysosome</keyword>
<accession>G0QS51</accession>
<evidence type="ECO:0000256" key="24">
    <source>
        <dbReference type="ARBA" id="ARBA00046376"/>
    </source>
</evidence>
<feature type="transmembrane region" description="Helical" evidence="25">
    <location>
        <begin position="381"/>
        <end position="402"/>
    </location>
</feature>
<evidence type="ECO:0000256" key="9">
    <source>
        <dbReference type="ARBA" id="ARBA00044878"/>
    </source>
</evidence>